<feature type="non-terminal residue" evidence="3">
    <location>
        <position position="206"/>
    </location>
</feature>
<organism evidence="3">
    <name type="scientific">Solanum chilense</name>
    <name type="common">Tomato</name>
    <name type="synonym">Lycopersicon chilense</name>
    <dbReference type="NCBI Taxonomy" id="4083"/>
    <lineage>
        <taxon>Eukaryota</taxon>
        <taxon>Viridiplantae</taxon>
        <taxon>Streptophyta</taxon>
        <taxon>Embryophyta</taxon>
        <taxon>Tracheophyta</taxon>
        <taxon>Spermatophyta</taxon>
        <taxon>Magnoliopsida</taxon>
        <taxon>eudicotyledons</taxon>
        <taxon>Gunneridae</taxon>
        <taxon>Pentapetalae</taxon>
        <taxon>asterids</taxon>
        <taxon>lamiids</taxon>
        <taxon>Solanales</taxon>
        <taxon>Solanaceae</taxon>
        <taxon>Solanoideae</taxon>
        <taxon>Solaneae</taxon>
        <taxon>Solanum</taxon>
        <taxon>Solanum subgen. Lycopersicon</taxon>
    </lineage>
</organism>
<dbReference type="EMBL" id="RXGB01001768">
    <property type="protein sequence ID" value="TMW97633.1"/>
    <property type="molecule type" value="Genomic_DNA"/>
</dbReference>
<feature type="compositionally biased region" description="Acidic residues" evidence="2">
    <location>
        <begin position="52"/>
        <end position="61"/>
    </location>
</feature>
<dbReference type="AlphaFoldDB" id="A0A6N2BZV1"/>
<sequence>FDAGLQLRYASRVCAGGESKEVDVQNKRVRRETEAIYRTVQEIPLNPKEPWDPEMEPDDTLTTEVPLEQLPDEERAETGVLPQEDRKTETAALASTSNCIATTAKPDLELLATLSNGIATTAKPDLELLNILLKHPGLVYALTSGQGGNLPSEQIVKLLDSIKANERNSLSIQTNLARGAEKKVEVSLPSLTPSSDPGTFFQTSKL</sequence>
<gene>
    <name evidence="3" type="ORF">EJD97_005223</name>
</gene>
<feature type="compositionally biased region" description="Basic and acidic residues" evidence="2">
    <location>
        <begin position="72"/>
        <end position="82"/>
    </location>
</feature>
<comment type="caution">
    <text evidence="3">The sequence shown here is derived from an EMBL/GenBank/DDBJ whole genome shotgun (WGS) entry which is preliminary data.</text>
</comment>
<evidence type="ECO:0000256" key="1">
    <source>
        <dbReference type="ARBA" id="ARBA00023125"/>
    </source>
</evidence>
<proteinExistence type="predicted"/>
<protein>
    <submittedName>
        <fullName evidence="3">Uncharacterized protein</fullName>
    </submittedName>
</protein>
<evidence type="ECO:0000256" key="2">
    <source>
        <dbReference type="SAM" id="MobiDB-lite"/>
    </source>
</evidence>
<feature type="region of interest" description="Disordered" evidence="2">
    <location>
        <begin position="41"/>
        <end position="82"/>
    </location>
</feature>
<dbReference type="PANTHER" id="PTHR33400">
    <property type="entry name" value="ZINC FINGER CCCH DOMAIN-CONTAINING PROTEIN 6-RELATED"/>
    <property type="match status" value="1"/>
</dbReference>
<evidence type="ECO:0000313" key="3">
    <source>
        <dbReference type="EMBL" id="TMW97633.1"/>
    </source>
</evidence>
<dbReference type="GO" id="GO:0003677">
    <property type="term" value="F:DNA binding"/>
    <property type="evidence" value="ECO:0007669"/>
    <property type="project" value="UniProtKB-KW"/>
</dbReference>
<keyword evidence="1" id="KW-0238">DNA-binding</keyword>
<dbReference type="GO" id="GO:0005634">
    <property type="term" value="C:nucleus"/>
    <property type="evidence" value="ECO:0007669"/>
    <property type="project" value="TreeGrafter"/>
</dbReference>
<dbReference type="PANTHER" id="PTHR33400:SF6">
    <property type="entry name" value="HOMEOBOX PROTEIN LUMINIDEPENDENS"/>
    <property type="match status" value="1"/>
</dbReference>
<reference evidence="3" key="1">
    <citation type="submission" date="2019-05" db="EMBL/GenBank/DDBJ databases">
        <title>The de novo reference genome and transcriptome assemblies of the wild tomato species Solanum chilense.</title>
        <authorList>
            <person name="Stam R."/>
            <person name="Nosenko T."/>
            <person name="Hoerger A.C."/>
            <person name="Stephan W."/>
            <person name="Seidel M.A."/>
            <person name="Kuhn J.M.M."/>
            <person name="Haberer G."/>
            <person name="Tellier A."/>
        </authorList>
    </citation>
    <scope>NUCLEOTIDE SEQUENCE</scope>
    <source>
        <tissue evidence="3">Mature leaves</tissue>
    </source>
</reference>
<feature type="non-terminal residue" evidence="3">
    <location>
        <position position="1"/>
    </location>
</feature>
<dbReference type="GO" id="GO:0010228">
    <property type="term" value="P:vegetative to reproductive phase transition of meristem"/>
    <property type="evidence" value="ECO:0007669"/>
    <property type="project" value="TreeGrafter"/>
</dbReference>
<feature type="region of interest" description="Disordered" evidence="2">
    <location>
        <begin position="186"/>
        <end position="206"/>
    </location>
</feature>
<feature type="compositionally biased region" description="Polar residues" evidence="2">
    <location>
        <begin position="189"/>
        <end position="206"/>
    </location>
</feature>
<accession>A0A6N2BZV1</accession>
<name>A0A6N2BZV1_SOLCI</name>